<dbReference type="InterPro" id="IPR041577">
    <property type="entry name" value="RT_RNaseH_2"/>
</dbReference>
<keyword evidence="2" id="KW-0548">Nucleotidyltransferase</keyword>
<feature type="domain" description="Reverse transcriptase/retrotransposon-derived protein RNase H-like" evidence="8">
    <location>
        <begin position="576"/>
        <end position="661"/>
    </location>
</feature>
<evidence type="ECO:0000259" key="7">
    <source>
        <dbReference type="Pfam" id="PF03732"/>
    </source>
</evidence>
<name>A0AAW2TL14_9LAMI</name>
<evidence type="ECO:0000256" key="5">
    <source>
        <dbReference type="ARBA" id="ARBA00023268"/>
    </source>
</evidence>
<evidence type="ECO:0000256" key="4">
    <source>
        <dbReference type="ARBA" id="ARBA00022759"/>
    </source>
</evidence>
<keyword evidence="3" id="KW-0540">Nuclease</keyword>
<dbReference type="Pfam" id="PF03732">
    <property type="entry name" value="Retrotrans_gag"/>
    <property type="match status" value="1"/>
</dbReference>
<evidence type="ECO:0000256" key="6">
    <source>
        <dbReference type="SAM" id="MobiDB-lite"/>
    </source>
</evidence>
<dbReference type="Gene3D" id="3.30.70.270">
    <property type="match status" value="1"/>
</dbReference>
<dbReference type="InterPro" id="IPR005162">
    <property type="entry name" value="Retrotrans_gag_dom"/>
</dbReference>
<dbReference type="GO" id="GO:0004519">
    <property type="term" value="F:endonuclease activity"/>
    <property type="evidence" value="ECO:0007669"/>
    <property type="project" value="UniProtKB-KW"/>
</dbReference>
<dbReference type="Pfam" id="PF17921">
    <property type="entry name" value="Integrase_H2C2"/>
    <property type="match status" value="1"/>
</dbReference>
<organism evidence="10">
    <name type="scientific">Sesamum latifolium</name>
    <dbReference type="NCBI Taxonomy" id="2727402"/>
    <lineage>
        <taxon>Eukaryota</taxon>
        <taxon>Viridiplantae</taxon>
        <taxon>Streptophyta</taxon>
        <taxon>Embryophyta</taxon>
        <taxon>Tracheophyta</taxon>
        <taxon>Spermatophyta</taxon>
        <taxon>Magnoliopsida</taxon>
        <taxon>eudicotyledons</taxon>
        <taxon>Gunneridae</taxon>
        <taxon>Pentapetalae</taxon>
        <taxon>asterids</taxon>
        <taxon>lamiids</taxon>
        <taxon>Lamiales</taxon>
        <taxon>Pedaliaceae</taxon>
        <taxon>Sesamum</taxon>
    </lineage>
</organism>
<reference evidence="10" key="2">
    <citation type="journal article" date="2024" name="Plant">
        <title>Genomic evolution and insights into agronomic trait innovations of Sesamum species.</title>
        <authorList>
            <person name="Miao H."/>
            <person name="Wang L."/>
            <person name="Qu L."/>
            <person name="Liu H."/>
            <person name="Sun Y."/>
            <person name="Le M."/>
            <person name="Wang Q."/>
            <person name="Wei S."/>
            <person name="Zheng Y."/>
            <person name="Lin W."/>
            <person name="Duan Y."/>
            <person name="Cao H."/>
            <person name="Xiong S."/>
            <person name="Wang X."/>
            <person name="Wei L."/>
            <person name="Li C."/>
            <person name="Ma Q."/>
            <person name="Ju M."/>
            <person name="Zhao R."/>
            <person name="Li G."/>
            <person name="Mu C."/>
            <person name="Tian Q."/>
            <person name="Mei H."/>
            <person name="Zhang T."/>
            <person name="Gao T."/>
            <person name="Zhang H."/>
        </authorList>
    </citation>
    <scope>NUCLEOTIDE SEQUENCE</scope>
    <source>
        <strain evidence="10">KEN1</strain>
    </source>
</reference>
<protein>
    <submittedName>
        <fullName evidence="10">Retrovirus-related Pol polyprotein from transposon</fullName>
    </submittedName>
</protein>
<feature type="region of interest" description="Disordered" evidence="6">
    <location>
        <begin position="301"/>
        <end position="375"/>
    </location>
</feature>
<keyword evidence="4" id="KW-0378">Hydrolase</keyword>
<accession>A0AAW2TL14</accession>
<evidence type="ECO:0000256" key="1">
    <source>
        <dbReference type="ARBA" id="ARBA00022679"/>
    </source>
</evidence>
<evidence type="ECO:0000256" key="2">
    <source>
        <dbReference type="ARBA" id="ARBA00022695"/>
    </source>
</evidence>
<dbReference type="AlphaFoldDB" id="A0AAW2TL14"/>
<feature type="region of interest" description="Disordered" evidence="6">
    <location>
        <begin position="60"/>
        <end position="96"/>
    </location>
</feature>
<dbReference type="InterPro" id="IPR050951">
    <property type="entry name" value="Retrovirus_Pol_polyprotein"/>
</dbReference>
<dbReference type="InterPro" id="IPR043128">
    <property type="entry name" value="Rev_trsase/Diguanyl_cyclase"/>
</dbReference>
<dbReference type="PANTHER" id="PTHR37984">
    <property type="entry name" value="PROTEIN CBG26694"/>
    <property type="match status" value="1"/>
</dbReference>
<feature type="domain" description="Retrotransposon gag" evidence="7">
    <location>
        <begin position="178"/>
        <end position="273"/>
    </location>
</feature>
<keyword evidence="1" id="KW-0808">Transferase</keyword>
<evidence type="ECO:0000259" key="8">
    <source>
        <dbReference type="Pfam" id="PF17919"/>
    </source>
</evidence>
<keyword evidence="5" id="KW-0511">Multifunctional enzyme</keyword>
<dbReference type="PANTHER" id="PTHR37984:SF5">
    <property type="entry name" value="PROTEIN NYNRIN-LIKE"/>
    <property type="match status" value="1"/>
</dbReference>
<sequence length="994" mass="112822">MLTGEVEWVEQNTISPSGVDLVVSTSWELGPNLAFSQVGPVCGSLLTHQLEYKSHFGMEASGENAAGPTESLESVQGHDHASEHQGLEAQNRNAPQPEVNPFMQQFLEIMQRMAPQPQPQPQPQPHDAVIDKNYEIVRRQEAKVFAGTTDPAEAEEWLRNTERVLDRIECSPEQRLRYAVSLFEKDALVLWEIVPGSKNRPITLTWNDFLKEFADKYTPLVYRNRKKVEFLELKQNEVSVAGYELQFVRLSKYAPEEVSTDELRRDRFERGLRLKIQEKIAIKPPSYGALLEAALRAEETSLERSSTEAKRRKLADNLNTSSGQKGAVSFRGSGSQRGWYKGRGVGQTSRFPSMPSSRSGPTSVGFGGRQGPARSFSGRSIPSCANCGRRHTGSTCSFISHDFASRVHASIEPLGHDLCVSMPAGGVILVNTVVRSCLIVVEGVTLYADLVVINLREFDVILGMDWLASNHALVDCQTKEVAVEVNGQMTTVIVGERKVIPNYLISAVTAFNLIKEGVQPDSGKVKAILEWEPPKNVSEVRSFLGLAGYYRRFIKDFSVIAKPLTNFLKKNAPFHWNDRCAQSFEELKKRLTSAPILALPSGDGGYVVYTDASRQGLGCVLMQHGKVIAYASRQLRLHEMNYPTHDLELAAIKELNLRQRRWIELLKDYDCTIDYHPRKANIVADALSRKTVDQLASMICYNMDYLTALRALDMHFSIGGDILLATMRVKPSLKDKIKDVQEELRTEIIHEAHYAPYAMHPGSTKMYRDLRPYYWWPTMKKDVAEFVAKCLTCQQIKAEHQAPAGKLAQSPRNKIAFQHNVSSSDRWTVRKNDLNVRGYEESLPLYGRKCRSPICWDIEGLRQLEGPELVQETVDKIQAVKKCLKAAQDRQKSYVDKHRRERNMRWGKGFPESLTMERNFEIRRRRSDPSHILREPEIEISESFTYVEKPIEILDLSVKKLRNKEIPMVKVKWSHHSPGEATWEVEENMREHYP</sequence>
<dbReference type="InterPro" id="IPR021109">
    <property type="entry name" value="Peptidase_aspartic_dom_sf"/>
</dbReference>
<dbReference type="Gene3D" id="1.10.340.70">
    <property type="match status" value="1"/>
</dbReference>
<dbReference type="SUPFAM" id="SSF50630">
    <property type="entry name" value="Acid proteases"/>
    <property type="match status" value="1"/>
</dbReference>
<feature type="compositionally biased region" description="Polar residues" evidence="6">
    <location>
        <begin position="346"/>
        <end position="362"/>
    </location>
</feature>
<feature type="compositionally biased region" description="Basic and acidic residues" evidence="6">
    <location>
        <begin position="76"/>
        <end position="86"/>
    </location>
</feature>
<reference evidence="10" key="1">
    <citation type="submission" date="2020-06" db="EMBL/GenBank/DDBJ databases">
        <authorList>
            <person name="Li T."/>
            <person name="Hu X."/>
            <person name="Zhang T."/>
            <person name="Song X."/>
            <person name="Zhang H."/>
            <person name="Dai N."/>
            <person name="Sheng W."/>
            <person name="Hou X."/>
            <person name="Wei L."/>
        </authorList>
    </citation>
    <scope>NUCLEOTIDE SEQUENCE</scope>
    <source>
        <strain evidence="10">KEN1</strain>
        <tissue evidence="10">Leaf</tissue>
    </source>
</reference>
<evidence type="ECO:0000256" key="3">
    <source>
        <dbReference type="ARBA" id="ARBA00022722"/>
    </source>
</evidence>
<gene>
    <name evidence="10" type="ORF">Slati_3860600</name>
</gene>
<dbReference type="Pfam" id="PF08284">
    <property type="entry name" value="RVP_2"/>
    <property type="match status" value="1"/>
</dbReference>
<dbReference type="GO" id="GO:0016779">
    <property type="term" value="F:nucleotidyltransferase activity"/>
    <property type="evidence" value="ECO:0007669"/>
    <property type="project" value="UniProtKB-KW"/>
</dbReference>
<feature type="domain" description="Integrase zinc-binding" evidence="9">
    <location>
        <begin position="740"/>
        <end position="798"/>
    </location>
</feature>
<dbReference type="InterPro" id="IPR043502">
    <property type="entry name" value="DNA/RNA_pol_sf"/>
</dbReference>
<dbReference type="SUPFAM" id="SSF56672">
    <property type="entry name" value="DNA/RNA polymerases"/>
    <property type="match status" value="1"/>
</dbReference>
<dbReference type="FunFam" id="3.30.70.270:FF:000020">
    <property type="entry name" value="Transposon Tf2-6 polyprotein-like Protein"/>
    <property type="match status" value="1"/>
</dbReference>
<keyword evidence="4" id="KW-0255">Endonuclease</keyword>
<evidence type="ECO:0000259" key="9">
    <source>
        <dbReference type="Pfam" id="PF17921"/>
    </source>
</evidence>
<comment type="caution">
    <text evidence="10">The sequence shown here is derived from an EMBL/GenBank/DDBJ whole genome shotgun (WGS) entry which is preliminary data.</text>
</comment>
<dbReference type="CDD" id="cd09274">
    <property type="entry name" value="RNase_HI_RT_Ty3"/>
    <property type="match status" value="1"/>
</dbReference>
<dbReference type="CDD" id="cd00303">
    <property type="entry name" value="retropepsin_like"/>
    <property type="match status" value="1"/>
</dbReference>
<dbReference type="InterPro" id="IPR041588">
    <property type="entry name" value="Integrase_H2C2"/>
</dbReference>
<dbReference type="Gene3D" id="2.40.70.10">
    <property type="entry name" value="Acid Proteases"/>
    <property type="match status" value="1"/>
</dbReference>
<dbReference type="Pfam" id="PF17919">
    <property type="entry name" value="RT_RNaseH_2"/>
    <property type="match status" value="1"/>
</dbReference>
<proteinExistence type="predicted"/>
<dbReference type="EMBL" id="JACGWN010000014">
    <property type="protein sequence ID" value="KAL0405467.1"/>
    <property type="molecule type" value="Genomic_DNA"/>
</dbReference>
<evidence type="ECO:0000313" key="10">
    <source>
        <dbReference type="EMBL" id="KAL0405467.1"/>
    </source>
</evidence>